<dbReference type="AlphaFoldDB" id="J9GMX8"/>
<proteinExistence type="predicted"/>
<organism evidence="1">
    <name type="scientific">gut metagenome</name>
    <dbReference type="NCBI Taxonomy" id="749906"/>
    <lineage>
        <taxon>unclassified sequences</taxon>
        <taxon>metagenomes</taxon>
        <taxon>organismal metagenomes</taxon>
    </lineage>
</organism>
<sequence>MLFLRGRILCPPGVICPKAGWQPGSRPAVPGHPRWW</sequence>
<evidence type="ECO:0000313" key="1">
    <source>
        <dbReference type="EMBL" id="EJX01215.1"/>
    </source>
</evidence>
<name>J9GMX8_9ZZZZ</name>
<dbReference type="EMBL" id="AMCI01003047">
    <property type="protein sequence ID" value="EJX01215.1"/>
    <property type="molecule type" value="Genomic_DNA"/>
</dbReference>
<protein>
    <submittedName>
        <fullName evidence="1">Uncharacterized protein</fullName>
    </submittedName>
</protein>
<gene>
    <name evidence="1" type="ORF">EVA_10681</name>
</gene>
<accession>J9GMX8</accession>
<comment type="caution">
    <text evidence="1">The sequence shown here is derived from an EMBL/GenBank/DDBJ whole genome shotgun (WGS) entry which is preliminary data.</text>
</comment>
<reference evidence="1" key="1">
    <citation type="journal article" date="2012" name="PLoS ONE">
        <title>Gene sets for utilization of primary and secondary nutrition supplies in the distal gut of endangered iberian lynx.</title>
        <authorList>
            <person name="Alcaide M."/>
            <person name="Messina E."/>
            <person name="Richter M."/>
            <person name="Bargiela R."/>
            <person name="Peplies J."/>
            <person name="Huws S.A."/>
            <person name="Newbold C.J."/>
            <person name="Golyshin P.N."/>
            <person name="Simon M.A."/>
            <person name="Lopez G."/>
            <person name="Yakimov M.M."/>
            <person name="Ferrer M."/>
        </authorList>
    </citation>
    <scope>NUCLEOTIDE SEQUENCE</scope>
</reference>